<reference evidence="7 8" key="1">
    <citation type="submission" date="2019-03" db="EMBL/GenBank/DDBJ databases">
        <title>Single cell metagenomics reveals metabolic interactions within the superorganism composed of flagellate Streblomastix strix and complex community of Bacteroidetes bacteria on its surface.</title>
        <authorList>
            <person name="Treitli S.C."/>
            <person name="Kolisko M."/>
            <person name="Husnik F."/>
            <person name="Keeling P."/>
            <person name="Hampl V."/>
        </authorList>
    </citation>
    <scope>NUCLEOTIDE SEQUENCE [LARGE SCALE GENOMIC DNA]</scope>
    <source>
        <strain evidence="7">St1</strain>
    </source>
</reference>
<dbReference type="PANTHER" id="PTHR43524">
    <property type="entry name" value="RADICAL SAM SUPERFAMILY PROTEIN"/>
    <property type="match status" value="1"/>
</dbReference>
<protein>
    <submittedName>
        <fullName evidence="7">Antilisterial bacteriocin subtilosin biosynthesis protein AlbA</fullName>
        <ecNumber evidence="7">1.21.98.-</ecNumber>
    </submittedName>
</protein>
<evidence type="ECO:0000259" key="6">
    <source>
        <dbReference type="PROSITE" id="PS51918"/>
    </source>
</evidence>
<dbReference type="CDD" id="cd21128">
    <property type="entry name" value="SPASM_rSAM"/>
    <property type="match status" value="1"/>
</dbReference>
<dbReference type="Pfam" id="PF04055">
    <property type="entry name" value="Radical_SAM"/>
    <property type="match status" value="1"/>
</dbReference>
<evidence type="ECO:0000313" key="7">
    <source>
        <dbReference type="EMBL" id="KAA6302514.1"/>
    </source>
</evidence>
<dbReference type="InterPro" id="IPR013785">
    <property type="entry name" value="Aldolase_TIM"/>
</dbReference>
<dbReference type="InterPro" id="IPR058240">
    <property type="entry name" value="rSAM_sf"/>
</dbReference>
<dbReference type="GO" id="GO:0016491">
    <property type="term" value="F:oxidoreductase activity"/>
    <property type="evidence" value="ECO:0007669"/>
    <property type="project" value="UniProtKB-KW"/>
</dbReference>
<dbReference type="PANTHER" id="PTHR43524:SF1">
    <property type="entry name" value="RADICAL SAM SUPERFAMILY PROTEIN"/>
    <property type="match status" value="1"/>
</dbReference>
<organism evidence="7 8">
    <name type="scientific">Candidatus Ordinivivax streblomastigis</name>
    <dbReference type="NCBI Taxonomy" id="2540710"/>
    <lineage>
        <taxon>Bacteria</taxon>
        <taxon>Pseudomonadati</taxon>
        <taxon>Bacteroidota</taxon>
        <taxon>Bacteroidia</taxon>
        <taxon>Bacteroidales</taxon>
        <taxon>Candidatus Ordinivivax</taxon>
    </lineage>
</organism>
<accession>A0A5M8P295</accession>
<evidence type="ECO:0000256" key="5">
    <source>
        <dbReference type="ARBA" id="ARBA00023014"/>
    </source>
</evidence>
<dbReference type="GO" id="GO:0046872">
    <property type="term" value="F:metal ion binding"/>
    <property type="evidence" value="ECO:0007669"/>
    <property type="project" value="UniProtKB-KW"/>
</dbReference>
<dbReference type="EC" id="1.21.98.-" evidence="7"/>
<name>A0A5M8P295_9BACT</name>
<dbReference type="EMBL" id="SNRX01000007">
    <property type="protein sequence ID" value="KAA6302514.1"/>
    <property type="molecule type" value="Genomic_DNA"/>
</dbReference>
<dbReference type="AlphaFoldDB" id="A0A5M8P295"/>
<evidence type="ECO:0000313" key="8">
    <source>
        <dbReference type="Proteomes" id="UP000324575"/>
    </source>
</evidence>
<dbReference type="SFLD" id="SFLDS00029">
    <property type="entry name" value="Radical_SAM"/>
    <property type="match status" value="1"/>
</dbReference>
<comment type="caution">
    <text evidence="7">The sequence shown here is derived from an EMBL/GenBank/DDBJ whole genome shotgun (WGS) entry which is preliminary data.</text>
</comment>
<proteinExistence type="predicted"/>
<keyword evidence="4" id="KW-0408">Iron</keyword>
<dbReference type="Gene3D" id="3.20.20.70">
    <property type="entry name" value="Aldolase class I"/>
    <property type="match status" value="1"/>
</dbReference>
<keyword evidence="2" id="KW-0949">S-adenosyl-L-methionine</keyword>
<gene>
    <name evidence="7" type="ORF">EZS26_001346</name>
</gene>
<dbReference type="CDD" id="cd01335">
    <property type="entry name" value="Radical_SAM"/>
    <property type="match status" value="1"/>
</dbReference>
<dbReference type="SFLD" id="SFLDG01067">
    <property type="entry name" value="SPASM/twitch_domain_containing"/>
    <property type="match status" value="1"/>
</dbReference>
<dbReference type="SUPFAM" id="SSF102114">
    <property type="entry name" value="Radical SAM enzymes"/>
    <property type="match status" value="1"/>
</dbReference>
<comment type="cofactor">
    <cofactor evidence="1">
        <name>[4Fe-4S] cluster</name>
        <dbReference type="ChEBI" id="CHEBI:49883"/>
    </cofactor>
</comment>
<dbReference type="GO" id="GO:0051536">
    <property type="term" value="F:iron-sulfur cluster binding"/>
    <property type="evidence" value="ECO:0007669"/>
    <property type="project" value="UniProtKB-KW"/>
</dbReference>
<keyword evidence="3" id="KW-0479">Metal-binding</keyword>
<sequence length="370" mass="41771">MKQENFSLEDYLDKAIRQLMADALSAVFNNPKESLFVLKMQKVFKKSEKRRRIYLEKENLHIPPFLISSISNICNLTCKGCYAHANSICNTDKQTNTPKVLSAHQWKKLFEEAVQMGINFNLLTGGEPLLQRDIIQAASEVSDMIFPIFTNGTVLNESYLDFFSKHLHLIPVLSLEGDGMQTDKRRGKGVYERVVQVMEQMKARKLFYGTSLTVTTENMQTITSLEYMEHLQQYGCKIVFFVEYVPAEANTTYLALDAGQIIEFESRLENLRSMHKGILFLSFPGDEKAAGGCLAAGRGFLHINPEGKAEACPFSPYSDRNITDSGLKEALKSPFFAKLRESGLVGGEHTGGCTLFEHNEEVQNFLTMQK</sequence>
<evidence type="ECO:0000256" key="1">
    <source>
        <dbReference type="ARBA" id="ARBA00001966"/>
    </source>
</evidence>
<evidence type="ECO:0000256" key="2">
    <source>
        <dbReference type="ARBA" id="ARBA00022691"/>
    </source>
</evidence>
<evidence type="ECO:0000256" key="3">
    <source>
        <dbReference type="ARBA" id="ARBA00022723"/>
    </source>
</evidence>
<keyword evidence="5" id="KW-0411">Iron-sulfur</keyword>
<evidence type="ECO:0000256" key="4">
    <source>
        <dbReference type="ARBA" id="ARBA00023004"/>
    </source>
</evidence>
<keyword evidence="7" id="KW-0560">Oxidoreductase</keyword>
<dbReference type="Proteomes" id="UP000324575">
    <property type="component" value="Unassembled WGS sequence"/>
</dbReference>
<dbReference type="PROSITE" id="PS51918">
    <property type="entry name" value="RADICAL_SAM"/>
    <property type="match status" value="1"/>
</dbReference>
<feature type="domain" description="Radical SAM core" evidence="6">
    <location>
        <begin position="60"/>
        <end position="281"/>
    </location>
</feature>
<dbReference type="InterPro" id="IPR007197">
    <property type="entry name" value="rSAM"/>
</dbReference>